<name>A0AAU8GPG6_9VIRU</name>
<accession>A0AAU8GPG6</accession>
<protein>
    <submittedName>
        <fullName evidence="1">Uncharacterized protein</fullName>
    </submittedName>
</protein>
<evidence type="ECO:0000313" key="1">
    <source>
        <dbReference type="EMBL" id="XCH42886.1"/>
    </source>
</evidence>
<proteinExistence type="predicted"/>
<reference evidence="1" key="1">
    <citation type="submission" date="2024-04" db="EMBL/GenBank/DDBJ databases">
        <authorList>
            <person name="Adelman N."/>
            <person name="Francis S."/>
            <person name="Griciute V."/>
            <person name="Hart J."/>
            <person name="Matonsi M."/>
            <person name="Hutchison K.W."/>
            <person name="Molloy S.D."/>
            <person name="Viland M.D."/>
            <person name="Lewis C.M."/>
            <person name="Garlena R.A."/>
            <person name="Russell D.A."/>
            <person name="Jacobs-Sera D."/>
            <person name="Hatfull G.F."/>
        </authorList>
    </citation>
    <scope>NUCLEOTIDE SEQUENCE</scope>
</reference>
<organism evidence="1">
    <name type="scientific">Mycobacterium phage Hermia</name>
    <dbReference type="NCBI Taxonomy" id="3136620"/>
    <lineage>
        <taxon>Viruses</taxon>
    </lineage>
</organism>
<dbReference type="EMBL" id="PP750959">
    <property type="protein sequence ID" value="XCH42886.1"/>
    <property type="molecule type" value="Genomic_DNA"/>
</dbReference>
<sequence>MNTMKNINRDFYDMTPAEADEIRRDRYTILTGNGAYYAYGRHATWTKVKDLLATVTTWAEVKQSWDGRTVWNSRTASAA</sequence>
<gene>
    <name evidence="1" type="primary">79</name>
    <name evidence="1" type="ORF">SEA_HERMIA_79</name>
</gene>